<reference evidence="14 15" key="1">
    <citation type="submission" date="2018-07" db="EMBL/GenBank/DDBJ databases">
        <title>Bacillus sp. YLB-04 draft genome sequence.</title>
        <authorList>
            <person name="Yu L."/>
            <person name="Tang X."/>
        </authorList>
    </citation>
    <scope>NUCLEOTIDE SEQUENCE [LARGE SCALE GENOMIC DNA]</scope>
    <source>
        <strain evidence="14 15">YLB-04</strain>
    </source>
</reference>
<proteinExistence type="inferred from homology"/>
<keyword evidence="8 12" id="KW-0472">Membrane</keyword>
<dbReference type="PANTHER" id="PTHR33392:SF8">
    <property type="entry name" value="REGULATORY PROTEIN MSRR"/>
    <property type="match status" value="1"/>
</dbReference>
<comment type="similarity">
    <text evidence="2">Belongs to the LytR/CpsA/Psr (LCP) family.</text>
</comment>
<evidence type="ECO:0000256" key="5">
    <source>
        <dbReference type="ARBA" id="ARBA00022968"/>
    </source>
</evidence>
<dbReference type="OrthoDB" id="9782542at2"/>
<dbReference type="EMBL" id="QNQT01000009">
    <property type="protein sequence ID" value="RDU35516.1"/>
    <property type="molecule type" value="Genomic_DNA"/>
</dbReference>
<evidence type="ECO:0000256" key="4">
    <source>
        <dbReference type="ARBA" id="ARBA00022692"/>
    </source>
</evidence>
<evidence type="ECO:0000313" key="14">
    <source>
        <dbReference type="EMBL" id="RDU35516.1"/>
    </source>
</evidence>
<comment type="function">
    <text evidence="10">Involved in SarA attenuation. Affects resistance to oxacillin and teicoplanin, as well as the synthesis of virulence factors.</text>
</comment>
<evidence type="ECO:0000256" key="1">
    <source>
        <dbReference type="ARBA" id="ARBA00004401"/>
    </source>
</evidence>
<protein>
    <recommendedName>
        <fullName evidence="11">Regulatory protein MsrR</fullName>
    </recommendedName>
</protein>
<dbReference type="RefSeq" id="WP_115453300.1">
    <property type="nucleotide sequence ID" value="NZ_QNQT01000009.1"/>
</dbReference>
<gene>
    <name evidence="14" type="ORF">DRW41_17410</name>
</gene>
<dbReference type="AlphaFoldDB" id="A0A3D8GN73"/>
<evidence type="ECO:0000256" key="2">
    <source>
        <dbReference type="ARBA" id="ARBA00006068"/>
    </source>
</evidence>
<keyword evidence="5" id="KW-0735">Signal-anchor</keyword>
<dbReference type="InterPro" id="IPR004474">
    <property type="entry name" value="LytR_CpsA_psr"/>
</dbReference>
<evidence type="ECO:0000256" key="10">
    <source>
        <dbReference type="ARBA" id="ARBA00037178"/>
    </source>
</evidence>
<name>A0A3D8GN73_9BACI</name>
<comment type="subcellular location">
    <subcellularLocation>
        <location evidence="1">Cell membrane</location>
        <topology evidence="1">Single-pass type II membrane protein</topology>
    </subcellularLocation>
</comment>
<keyword evidence="15" id="KW-1185">Reference proteome</keyword>
<dbReference type="InterPro" id="IPR050922">
    <property type="entry name" value="LytR/CpsA/Psr_CW_biosynth"/>
</dbReference>
<evidence type="ECO:0000256" key="12">
    <source>
        <dbReference type="SAM" id="Phobius"/>
    </source>
</evidence>
<dbReference type="GO" id="GO:0005886">
    <property type="term" value="C:plasma membrane"/>
    <property type="evidence" value="ECO:0007669"/>
    <property type="project" value="UniProtKB-SubCell"/>
</dbReference>
<sequence length="312" mass="35222">MRYEQRQQRRRKKSVWKPILGIIALLILSIGAYSYFQYKQGVKQSEKVIGDKKKQEYTFSGQKDQYGGTNILLLGIDKDGGRNSRSDSIMIAHYNQGKGTYKLTSIMRDSYVDIPGHGKHKINAAFAMGGPELLRKTIKENFDLDIQYYAIIDFQGFVQVIDEAFPEGVEINVEKEMSEYIGVRLEPGLQRLDGEHLLGYARFRHDAVGDFGRVERQQKVVSKVASDLSSVEMVPKLPKLVGIVVPFVNTNMSTGDMLFMAKGFIGKGKEDIQTFRIPVKNGYSDARVSGEGAVLKIDVQKNREALHQFITE</sequence>
<dbReference type="Gene3D" id="3.40.630.190">
    <property type="entry name" value="LCP protein"/>
    <property type="match status" value="1"/>
</dbReference>
<feature type="domain" description="Cell envelope-related transcriptional attenuator" evidence="13">
    <location>
        <begin position="85"/>
        <end position="228"/>
    </location>
</feature>
<dbReference type="PANTHER" id="PTHR33392">
    <property type="entry name" value="POLYISOPRENYL-TEICHOIC ACID--PEPTIDOGLYCAN TEICHOIC ACID TRANSFERASE TAGU"/>
    <property type="match status" value="1"/>
</dbReference>
<organism evidence="14 15">
    <name type="scientific">Neobacillus piezotolerans</name>
    <dbReference type="NCBI Taxonomy" id="2259171"/>
    <lineage>
        <taxon>Bacteria</taxon>
        <taxon>Bacillati</taxon>
        <taxon>Bacillota</taxon>
        <taxon>Bacilli</taxon>
        <taxon>Bacillales</taxon>
        <taxon>Bacillaceae</taxon>
        <taxon>Neobacillus</taxon>
    </lineage>
</organism>
<accession>A0A3D8GN73</accession>
<evidence type="ECO:0000256" key="11">
    <source>
        <dbReference type="ARBA" id="ARBA00040752"/>
    </source>
</evidence>
<keyword evidence="3" id="KW-1003">Cell membrane</keyword>
<evidence type="ECO:0000313" key="15">
    <source>
        <dbReference type="Proteomes" id="UP000257144"/>
    </source>
</evidence>
<dbReference type="Proteomes" id="UP000257144">
    <property type="component" value="Unassembled WGS sequence"/>
</dbReference>
<evidence type="ECO:0000256" key="6">
    <source>
        <dbReference type="ARBA" id="ARBA00022989"/>
    </source>
</evidence>
<feature type="transmembrane region" description="Helical" evidence="12">
    <location>
        <begin position="15"/>
        <end position="36"/>
    </location>
</feature>
<dbReference type="GO" id="GO:0071555">
    <property type="term" value="P:cell wall organization"/>
    <property type="evidence" value="ECO:0007669"/>
    <property type="project" value="UniProtKB-KW"/>
</dbReference>
<keyword evidence="9" id="KW-0804">Transcription</keyword>
<dbReference type="Pfam" id="PF03816">
    <property type="entry name" value="LytR_cpsA_psr"/>
    <property type="match status" value="1"/>
</dbReference>
<evidence type="ECO:0000259" key="13">
    <source>
        <dbReference type="Pfam" id="PF03816"/>
    </source>
</evidence>
<evidence type="ECO:0000256" key="8">
    <source>
        <dbReference type="ARBA" id="ARBA00023136"/>
    </source>
</evidence>
<keyword evidence="6 12" id="KW-1133">Transmembrane helix</keyword>
<evidence type="ECO:0000256" key="9">
    <source>
        <dbReference type="ARBA" id="ARBA00023163"/>
    </source>
</evidence>
<comment type="caution">
    <text evidence="14">The sequence shown here is derived from an EMBL/GenBank/DDBJ whole genome shotgun (WGS) entry which is preliminary data.</text>
</comment>
<evidence type="ECO:0000256" key="3">
    <source>
        <dbReference type="ARBA" id="ARBA00022475"/>
    </source>
</evidence>
<evidence type="ECO:0000256" key="7">
    <source>
        <dbReference type="ARBA" id="ARBA00023015"/>
    </source>
</evidence>
<dbReference type="NCBIfam" id="TIGR00350">
    <property type="entry name" value="lytR_cpsA_psr"/>
    <property type="match status" value="1"/>
</dbReference>
<keyword evidence="4 12" id="KW-0812">Transmembrane</keyword>
<keyword evidence="7" id="KW-0805">Transcription regulation</keyword>